<proteinExistence type="predicted"/>
<name>A0ABU3HJN1_9CHRO</name>
<evidence type="ECO:0000259" key="3">
    <source>
        <dbReference type="Pfam" id="PF13359"/>
    </source>
</evidence>
<evidence type="ECO:0000256" key="1">
    <source>
        <dbReference type="ARBA" id="ARBA00001968"/>
    </source>
</evidence>
<dbReference type="RefSeq" id="WP_312675872.1">
    <property type="nucleotide sequence ID" value="NZ_JAVSJA010000001.1"/>
</dbReference>
<evidence type="ECO:0000256" key="2">
    <source>
        <dbReference type="ARBA" id="ARBA00022723"/>
    </source>
</evidence>
<dbReference type="EMBL" id="JAVSJA010000001">
    <property type="protein sequence ID" value="MDT3674743.1"/>
    <property type="molecule type" value="Genomic_DNA"/>
</dbReference>
<sequence>MPAQIPVLVDSGFQGVQKQYVNIRLPHKKPKGGELTAEQKQENRELAKERVVGENAFSGVKRYRAVSDIYRNRVANFDAQLILTACGLWNFYGCGSISIN</sequence>
<gene>
    <name evidence="4" type="ORF">RAM70_09435</name>
    <name evidence="5" type="ORF">RAM70_09590</name>
</gene>
<evidence type="ECO:0000313" key="4">
    <source>
        <dbReference type="EMBL" id="MDT3674743.1"/>
    </source>
</evidence>
<keyword evidence="6" id="KW-1185">Reference proteome</keyword>
<feature type="domain" description="DDE Tnp4" evidence="3">
    <location>
        <begin position="4"/>
        <end position="90"/>
    </location>
</feature>
<evidence type="ECO:0000313" key="5">
    <source>
        <dbReference type="EMBL" id="MDT3674773.1"/>
    </source>
</evidence>
<evidence type="ECO:0000313" key="6">
    <source>
        <dbReference type="Proteomes" id="UP001180650"/>
    </source>
</evidence>
<reference evidence="4" key="1">
    <citation type="submission" date="2023-08" db="EMBL/GenBank/DDBJ databases">
        <authorList>
            <person name="Park H.-K."/>
            <person name="Kim I.-S."/>
        </authorList>
    </citation>
    <scope>NUCLEOTIDE SEQUENCE</scope>
    <source>
        <strain evidence="4">NRERC-220</strain>
    </source>
</reference>
<dbReference type="EMBL" id="JAVSJA010000001">
    <property type="protein sequence ID" value="MDT3674773.1"/>
    <property type="molecule type" value="Genomic_DNA"/>
</dbReference>
<accession>A0ABU3HJN1</accession>
<dbReference type="Proteomes" id="UP001180650">
    <property type="component" value="Unassembled WGS sequence"/>
</dbReference>
<protein>
    <submittedName>
        <fullName evidence="4">Transposase family protein</fullName>
    </submittedName>
</protein>
<comment type="caution">
    <text evidence="4">The sequence shown here is derived from an EMBL/GenBank/DDBJ whole genome shotgun (WGS) entry which is preliminary data.</text>
</comment>
<keyword evidence="2" id="KW-0479">Metal-binding</keyword>
<dbReference type="InterPro" id="IPR027806">
    <property type="entry name" value="HARBI1_dom"/>
</dbReference>
<dbReference type="Pfam" id="PF13359">
    <property type="entry name" value="DDE_Tnp_4"/>
    <property type="match status" value="1"/>
</dbReference>
<organism evidence="4 6">
    <name type="scientific">Microcystis wesenbergii NRERC-220</name>
    <dbReference type="NCBI Taxonomy" id="3068991"/>
    <lineage>
        <taxon>Bacteria</taxon>
        <taxon>Bacillati</taxon>
        <taxon>Cyanobacteriota</taxon>
        <taxon>Cyanophyceae</taxon>
        <taxon>Oscillatoriophycideae</taxon>
        <taxon>Chroococcales</taxon>
        <taxon>Microcystaceae</taxon>
        <taxon>Microcystis</taxon>
    </lineage>
</organism>
<comment type="cofactor">
    <cofactor evidence="1">
        <name>a divalent metal cation</name>
        <dbReference type="ChEBI" id="CHEBI:60240"/>
    </cofactor>
</comment>